<accession>F8E3M1</accession>
<dbReference type="EMBL" id="CP002858">
    <property type="protein sequence ID" value="AEI14294.1"/>
    <property type="molecule type" value="Genomic_DNA"/>
</dbReference>
<proteinExistence type="predicted"/>
<dbReference type="KEGG" id="fsi:Flexsi_0616"/>
<sequence length="146" mass="17484">MIIYFPVVIKQLFTLGKDYPFPRPAVCPCCESNRLWSHGYVLRYLFYTQGVYLKRYRCVDCCRVHMLKPKGILSHHQSSCLEIFRHLYLYVLNGSYDTTHCSRQRQRHWFKSLDRNIRLYIGFSVDLITGFERLLTMGLNPLRRPK</sequence>
<dbReference type="Proteomes" id="UP000006621">
    <property type="component" value="Chromosome"/>
</dbReference>
<evidence type="ECO:0000313" key="2">
    <source>
        <dbReference type="Proteomes" id="UP000006621"/>
    </source>
</evidence>
<keyword evidence="2" id="KW-1185">Reference proteome</keyword>
<reference evidence="2" key="2">
    <citation type="submission" date="2011-06" db="EMBL/GenBank/DDBJ databases">
        <title>The complete genome of Flexistipes sinusarabici DSM 4947.</title>
        <authorList>
            <person name="Lucas S."/>
            <person name="Han J."/>
            <person name="Lapidus A."/>
            <person name="Bruce D."/>
            <person name="Goodwin L."/>
            <person name="Pitluck S."/>
            <person name="Peters L."/>
            <person name="Kyrpides N."/>
            <person name="Mavromatis K."/>
            <person name="Ivanova N."/>
            <person name="Mikhailova N."/>
            <person name="Chertkov O."/>
            <person name="Detter J.C."/>
            <person name="Tapia R."/>
            <person name="Han C."/>
            <person name="Land M."/>
            <person name="Hauser L."/>
            <person name="Markowitz V."/>
            <person name="Cheng J.-F."/>
            <person name="Hugenholtz P."/>
            <person name="Woyke T."/>
            <person name="Wu D."/>
            <person name="Spring S."/>
            <person name="Schroeder M."/>
            <person name="Brambilla E."/>
            <person name="Klenk H.-P."/>
            <person name="Eisen J.A."/>
        </authorList>
    </citation>
    <scope>NUCLEOTIDE SEQUENCE [LARGE SCALE GENOMIC DNA]</scope>
    <source>
        <strain evidence="2">DSM 4947 / MAS 10</strain>
    </source>
</reference>
<dbReference type="HOGENOM" id="CLU_124379_0_0_0"/>
<gene>
    <name evidence="1" type="ordered locus">Flexsi_0616</name>
</gene>
<dbReference type="AlphaFoldDB" id="F8E3M1"/>
<protein>
    <submittedName>
        <fullName evidence="1">Uncharacterized protein</fullName>
    </submittedName>
</protein>
<evidence type="ECO:0000313" key="1">
    <source>
        <dbReference type="EMBL" id="AEI14294.1"/>
    </source>
</evidence>
<organism evidence="1 2">
    <name type="scientific">Flexistipes sinusarabici (strain ATCC 49648 / DSM 4947 / MAS 10)</name>
    <dbReference type="NCBI Taxonomy" id="717231"/>
    <lineage>
        <taxon>Bacteria</taxon>
        <taxon>Pseudomonadati</taxon>
        <taxon>Deferribacterota</taxon>
        <taxon>Deferribacteres</taxon>
        <taxon>Deferribacterales</taxon>
        <taxon>Flexistipitaceae</taxon>
        <taxon>Flexistipes</taxon>
    </lineage>
</organism>
<name>F8E3M1_FLESM</name>
<reference evidence="1 2" key="1">
    <citation type="journal article" date="2011" name="Stand. Genomic Sci.">
        <title>Genome sequence of the moderately thermophilic halophile Flexistipes sinusarabici strain (MAS10).</title>
        <authorList>
            <person name="Lapidus A."/>
            <person name="Chertkov O."/>
            <person name="Nolan M."/>
            <person name="Lucas S."/>
            <person name="Hammon N."/>
            <person name="Deshpande S."/>
            <person name="Cheng J.F."/>
            <person name="Tapia R."/>
            <person name="Han C."/>
            <person name="Goodwin L."/>
            <person name="Pitluck S."/>
            <person name="Liolios K."/>
            <person name="Pagani I."/>
            <person name="Ivanova N."/>
            <person name="Huntemann M."/>
            <person name="Mavromatis K."/>
            <person name="Mikhailova N."/>
            <person name="Pati A."/>
            <person name="Chen A."/>
            <person name="Palaniappan K."/>
            <person name="Land M."/>
            <person name="Hauser L."/>
            <person name="Brambilla E.M."/>
            <person name="Rohde M."/>
            <person name="Abt B."/>
            <person name="Spring S."/>
            <person name="Goker M."/>
            <person name="Bristow J."/>
            <person name="Eisen J.A."/>
            <person name="Markowitz V."/>
            <person name="Hugenholtz P."/>
            <person name="Kyrpides N.C."/>
            <person name="Klenk H.P."/>
            <person name="Woyke T."/>
        </authorList>
    </citation>
    <scope>NUCLEOTIDE SEQUENCE [LARGE SCALE GENOMIC DNA]</scope>
    <source>
        <strain evidence="2">DSM 4947 / MAS 10</strain>
    </source>
</reference>